<dbReference type="SUPFAM" id="SSF51161">
    <property type="entry name" value="Trimeric LpxA-like enzymes"/>
    <property type="match status" value="1"/>
</dbReference>
<dbReference type="Proteomes" id="UP000886124">
    <property type="component" value="Unassembled WGS sequence"/>
</dbReference>
<accession>A0A7V5PQ26</accession>
<reference evidence="8" key="1">
    <citation type="journal article" date="2020" name="mSystems">
        <title>Genome- and Community-Level Interaction Insights into Carbon Utilization and Element Cycling Functions of Hydrothermarchaeota in Hydrothermal Sediment.</title>
        <authorList>
            <person name="Zhou Z."/>
            <person name="Liu Y."/>
            <person name="Xu W."/>
            <person name="Pan J."/>
            <person name="Luo Z.H."/>
            <person name="Li M."/>
        </authorList>
    </citation>
    <scope>NUCLEOTIDE SEQUENCE [LARGE SCALE GENOMIC DNA]</scope>
    <source>
        <strain evidence="8">HyVt-527</strain>
    </source>
</reference>
<evidence type="ECO:0000256" key="5">
    <source>
        <dbReference type="ARBA" id="ARBA00023098"/>
    </source>
</evidence>
<keyword evidence="5" id="KW-0443">Lipid metabolism</keyword>
<keyword evidence="4" id="KW-0677">Repeat</keyword>
<dbReference type="GO" id="GO:0103118">
    <property type="term" value="F:UDP-3-O-[(3R)-3-hydroxyacyl]-glucosamine N-acyltransferase activity"/>
    <property type="evidence" value="ECO:0007669"/>
    <property type="project" value="UniProtKB-EC"/>
</dbReference>
<dbReference type="AlphaFoldDB" id="A0A7V5PQ26"/>
<keyword evidence="6 8" id="KW-0012">Acyltransferase</keyword>
<proteinExistence type="inferred from homology"/>
<comment type="caution">
    <text evidence="8">The sequence shown here is derived from an EMBL/GenBank/DDBJ whole genome shotgun (WGS) entry which is preliminary data.</text>
</comment>
<evidence type="ECO:0000256" key="3">
    <source>
        <dbReference type="ARBA" id="ARBA00022679"/>
    </source>
</evidence>
<protein>
    <submittedName>
        <fullName evidence="8">UDP-3-O-(3-hydroxymyristoyl)glucosamine N-acyltransferase</fullName>
        <ecNumber evidence="8">2.3.1.191</ecNumber>
    </submittedName>
</protein>
<dbReference type="Gene3D" id="2.160.10.10">
    <property type="entry name" value="Hexapeptide repeat proteins"/>
    <property type="match status" value="1"/>
</dbReference>
<dbReference type="InterPro" id="IPR020573">
    <property type="entry name" value="UDP_GlcNAc_AcTrfase_non-rep"/>
</dbReference>
<keyword evidence="2" id="KW-0441">Lipid A biosynthesis</keyword>
<dbReference type="InterPro" id="IPR007691">
    <property type="entry name" value="LpxD"/>
</dbReference>
<evidence type="ECO:0000313" key="8">
    <source>
        <dbReference type="EMBL" id="HHJ53146.1"/>
    </source>
</evidence>
<dbReference type="PANTHER" id="PTHR43378">
    <property type="entry name" value="UDP-3-O-ACYLGLUCOSAMINE N-ACYLTRANSFERASE"/>
    <property type="match status" value="1"/>
</dbReference>
<dbReference type="EMBL" id="DROD01000521">
    <property type="protein sequence ID" value="HHJ53146.1"/>
    <property type="molecule type" value="Genomic_DNA"/>
</dbReference>
<dbReference type="NCBIfam" id="TIGR01853">
    <property type="entry name" value="lipid_A_lpxD"/>
    <property type="match status" value="1"/>
</dbReference>
<organism evidence="8">
    <name type="scientific">Caldithrix abyssi</name>
    <dbReference type="NCBI Taxonomy" id="187145"/>
    <lineage>
        <taxon>Bacteria</taxon>
        <taxon>Pseudomonadati</taxon>
        <taxon>Calditrichota</taxon>
        <taxon>Calditrichia</taxon>
        <taxon>Calditrichales</taxon>
        <taxon>Calditrichaceae</taxon>
        <taxon>Caldithrix</taxon>
    </lineage>
</organism>
<dbReference type="CDD" id="cd03352">
    <property type="entry name" value="LbH_LpxD"/>
    <property type="match status" value="1"/>
</dbReference>
<evidence type="ECO:0000256" key="2">
    <source>
        <dbReference type="ARBA" id="ARBA00022556"/>
    </source>
</evidence>
<dbReference type="Pfam" id="PF04613">
    <property type="entry name" value="LpxD"/>
    <property type="match status" value="1"/>
</dbReference>
<dbReference type="InterPro" id="IPR001451">
    <property type="entry name" value="Hexapep"/>
</dbReference>
<evidence type="ECO:0000256" key="4">
    <source>
        <dbReference type="ARBA" id="ARBA00022737"/>
    </source>
</evidence>
<dbReference type="GO" id="GO:0009245">
    <property type="term" value="P:lipid A biosynthetic process"/>
    <property type="evidence" value="ECO:0007669"/>
    <property type="project" value="UniProtKB-KW"/>
</dbReference>
<dbReference type="InterPro" id="IPR011004">
    <property type="entry name" value="Trimer_LpxA-like_sf"/>
</dbReference>
<name>A0A7V5PQ26_CALAY</name>
<dbReference type="NCBIfam" id="NF002060">
    <property type="entry name" value="PRK00892.1"/>
    <property type="match status" value="1"/>
</dbReference>
<dbReference type="PANTHER" id="PTHR43378:SF2">
    <property type="entry name" value="UDP-3-O-ACYLGLUCOSAMINE N-ACYLTRANSFERASE 1, MITOCHONDRIAL-RELATED"/>
    <property type="match status" value="1"/>
</dbReference>
<keyword evidence="1" id="KW-0444">Lipid biosynthesis</keyword>
<feature type="non-terminal residue" evidence="8">
    <location>
        <position position="305"/>
    </location>
</feature>
<evidence type="ECO:0000259" key="7">
    <source>
        <dbReference type="Pfam" id="PF04613"/>
    </source>
</evidence>
<gene>
    <name evidence="8" type="primary">lpxD</name>
    <name evidence="8" type="ORF">ENJ89_08125</name>
</gene>
<evidence type="ECO:0000256" key="6">
    <source>
        <dbReference type="ARBA" id="ARBA00023315"/>
    </source>
</evidence>
<dbReference type="GO" id="GO:0016410">
    <property type="term" value="F:N-acyltransferase activity"/>
    <property type="evidence" value="ECO:0007669"/>
    <property type="project" value="InterPro"/>
</dbReference>
<evidence type="ECO:0000256" key="1">
    <source>
        <dbReference type="ARBA" id="ARBA00022516"/>
    </source>
</evidence>
<dbReference type="EC" id="2.3.1.191" evidence="8"/>
<dbReference type="GO" id="GO:0016020">
    <property type="term" value="C:membrane"/>
    <property type="evidence" value="ECO:0007669"/>
    <property type="project" value="GOC"/>
</dbReference>
<keyword evidence="3 8" id="KW-0808">Transferase</keyword>
<dbReference type="Pfam" id="PF00132">
    <property type="entry name" value="Hexapep"/>
    <property type="match status" value="2"/>
</dbReference>
<dbReference type="InterPro" id="IPR018357">
    <property type="entry name" value="Hexapep_transf_CS"/>
</dbReference>
<sequence length="305" mass="32551">MTLQEIAQYLNGELHGPADLQISGPGKIDAAHEGEITFLANLKYKHHLNDTKASAVIVDGEVKDERIDLPHIVVPDAYIGFVQVLRLFDQPQYTYFEGVSDRAWVADSAQIAASARVAPLAYIGPEVKIGERTVIYPGVVILKNVEIGDDCILYPNVSVREFCRIGNRVILQNGCVIGSDGFGFAPNKGEYLKIPQLGNVIIEDDVELGANTTIDRATTGSTVIKKGTKLDNLVQIAHNVVVGEHTVMAAQSGVAGSTTVGKHVTIGGQVGVAGHIQIGDESMIGAQAGVTKTLKEKGIYWGTPA</sequence>
<dbReference type="Gene3D" id="3.40.1390.10">
    <property type="entry name" value="MurE/MurF, N-terminal domain"/>
    <property type="match status" value="1"/>
</dbReference>
<dbReference type="PROSITE" id="PS00101">
    <property type="entry name" value="HEXAPEP_TRANSFERASES"/>
    <property type="match status" value="2"/>
</dbReference>
<feature type="domain" description="UDP-3-O-[3-hydroxymyristoyl] glucosamine N-acyltransferase non-repeat region" evidence="7">
    <location>
        <begin position="19"/>
        <end position="87"/>
    </location>
</feature>
<dbReference type="HAMAP" id="MF_00523">
    <property type="entry name" value="LpxD"/>
    <property type="match status" value="1"/>
</dbReference>